<accession>A0ABT0JWP2</accession>
<dbReference type="InterPro" id="IPR001646">
    <property type="entry name" value="5peptide_repeat"/>
</dbReference>
<organism evidence="3 4">
    <name type="scientific">Frankia umida</name>
    <dbReference type="NCBI Taxonomy" id="573489"/>
    <lineage>
        <taxon>Bacteria</taxon>
        <taxon>Bacillati</taxon>
        <taxon>Actinomycetota</taxon>
        <taxon>Actinomycetes</taxon>
        <taxon>Frankiales</taxon>
        <taxon>Frankiaceae</taxon>
        <taxon>Frankia</taxon>
    </lineage>
</organism>
<keyword evidence="4" id="KW-1185">Reference proteome</keyword>
<dbReference type="Proteomes" id="UP001201873">
    <property type="component" value="Unassembled WGS sequence"/>
</dbReference>
<proteinExistence type="predicted"/>
<reference evidence="3 4" key="1">
    <citation type="submission" date="2022-04" db="EMBL/GenBank/DDBJ databases">
        <title>Genome diversity in the genus Frankia.</title>
        <authorList>
            <person name="Carlos-Shanley C."/>
            <person name="Hahn D."/>
        </authorList>
    </citation>
    <scope>NUCLEOTIDE SEQUENCE [LARGE SCALE GENOMIC DNA]</scope>
    <source>
        <strain evidence="3 4">Ag45/Mut15</strain>
    </source>
</reference>
<feature type="transmembrane region" description="Helical" evidence="2">
    <location>
        <begin position="21"/>
        <end position="43"/>
    </location>
</feature>
<dbReference type="Gene3D" id="2.160.20.80">
    <property type="entry name" value="E3 ubiquitin-protein ligase SopA"/>
    <property type="match status" value="1"/>
</dbReference>
<dbReference type="PANTHER" id="PTHR14136">
    <property type="entry name" value="BTB_POZ DOMAIN-CONTAINING PROTEIN KCTD9"/>
    <property type="match status" value="1"/>
</dbReference>
<keyword evidence="2" id="KW-0472">Membrane</keyword>
<dbReference type="InterPro" id="IPR051082">
    <property type="entry name" value="Pentapeptide-BTB/POZ_domain"/>
</dbReference>
<evidence type="ECO:0000313" key="3">
    <source>
        <dbReference type="EMBL" id="MCK9875968.1"/>
    </source>
</evidence>
<protein>
    <submittedName>
        <fullName evidence="3">Pentapeptide repeat-containing protein</fullName>
    </submittedName>
</protein>
<evidence type="ECO:0000256" key="2">
    <source>
        <dbReference type="SAM" id="Phobius"/>
    </source>
</evidence>
<gene>
    <name evidence="3" type="ORF">MXD59_09300</name>
</gene>
<dbReference type="PANTHER" id="PTHR14136:SF17">
    <property type="entry name" value="BTB_POZ DOMAIN-CONTAINING PROTEIN KCTD9"/>
    <property type="match status" value="1"/>
</dbReference>
<dbReference type="SUPFAM" id="SSF141571">
    <property type="entry name" value="Pentapeptide repeat-like"/>
    <property type="match status" value="1"/>
</dbReference>
<evidence type="ECO:0000313" key="4">
    <source>
        <dbReference type="Proteomes" id="UP001201873"/>
    </source>
</evidence>
<feature type="transmembrane region" description="Helical" evidence="2">
    <location>
        <begin position="55"/>
        <end position="77"/>
    </location>
</feature>
<name>A0ABT0JWP2_9ACTN</name>
<keyword evidence="2" id="KW-1133">Transmembrane helix</keyword>
<dbReference type="Pfam" id="PF00805">
    <property type="entry name" value="Pentapeptide"/>
    <property type="match status" value="2"/>
</dbReference>
<evidence type="ECO:0000256" key="1">
    <source>
        <dbReference type="SAM" id="MobiDB-lite"/>
    </source>
</evidence>
<dbReference type="EMBL" id="JALKFT010000007">
    <property type="protein sequence ID" value="MCK9875968.1"/>
    <property type="molecule type" value="Genomic_DNA"/>
</dbReference>
<sequence length="416" mass="42135">MTRPLLTAGRPSGADQPPGRRAAVALGGVATVAAAVAAAIWVPSLLYGEHGASRATLQAALLAMIAAVLVAGALALVATQLRAASERAGRLMTTQQVGGRYTSAVGQLAADAVEVRLGGIYALGRIARDSPVDQATVVEVLSAFVRARSTDSARRTAASTQRGPLGEVTPAADIRAAVQVLAGLPHLDGVARADLRHADLTGPATLRELGLSRANLRRVRLDQADLTGADLSFADLRGLELSFALLSGADLTGADLTGARLSGVTLRGARLSGANLRDAHLIGTDLSQARLIGTQLTGAELPGIALAGARLLGADLTDARMVGAELADAELVGANLTGATLTKAHLRGADVTGADLTGADLTGADLTGVASLTQAQVDSAQGGPRTLLPAGLRRPALWTPRSDDDPFPDPAPDPAT</sequence>
<dbReference type="RefSeq" id="WP_248824343.1">
    <property type="nucleotide sequence ID" value="NZ_JALKFT010000007.1"/>
</dbReference>
<comment type="caution">
    <text evidence="3">The sequence shown here is derived from an EMBL/GenBank/DDBJ whole genome shotgun (WGS) entry which is preliminary data.</text>
</comment>
<keyword evidence="2" id="KW-0812">Transmembrane</keyword>
<feature type="region of interest" description="Disordered" evidence="1">
    <location>
        <begin position="380"/>
        <end position="416"/>
    </location>
</feature>